<keyword evidence="3" id="KW-0813">Transport</keyword>
<keyword evidence="5 7" id="KW-1133">Transmembrane helix</keyword>
<organism evidence="8 9">
    <name type="scientific">Hexamita inflata</name>
    <dbReference type="NCBI Taxonomy" id="28002"/>
    <lineage>
        <taxon>Eukaryota</taxon>
        <taxon>Metamonada</taxon>
        <taxon>Diplomonadida</taxon>
        <taxon>Hexamitidae</taxon>
        <taxon>Hexamitinae</taxon>
        <taxon>Hexamita</taxon>
    </lineage>
</organism>
<evidence type="ECO:0000313" key="9">
    <source>
        <dbReference type="Proteomes" id="UP001642409"/>
    </source>
</evidence>
<feature type="transmembrane region" description="Helical" evidence="7">
    <location>
        <begin position="34"/>
        <end position="56"/>
    </location>
</feature>
<feature type="transmembrane region" description="Helical" evidence="7">
    <location>
        <begin position="7"/>
        <end position="28"/>
    </location>
</feature>
<evidence type="ECO:0000256" key="1">
    <source>
        <dbReference type="ARBA" id="ARBA00004127"/>
    </source>
</evidence>
<feature type="transmembrane region" description="Helical" evidence="7">
    <location>
        <begin position="68"/>
        <end position="85"/>
    </location>
</feature>
<dbReference type="InterPro" id="IPR036259">
    <property type="entry name" value="MFS_trans_sf"/>
</dbReference>
<dbReference type="Proteomes" id="UP001642409">
    <property type="component" value="Unassembled WGS sequence"/>
</dbReference>
<comment type="subcellular location">
    <subcellularLocation>
        <location evidence="1">Endomembrane system</location>
        <topology evidence="1">Multi-pass membrane protein</topology>
    </subcellularLocation>
</comment>
<dbReference type="PANTHER" id="PTHR10981">
    <property type="entry name" value="BATTENIN"/>
    <property type="match status" value="1"/>
</dbReference>
<dbReference type="SUPFAM" id="SSF103473">
    <property type="entry name" value="MFS general substrate transporter"/>
    <property type="match status" value="1"/>
</dbReference>
<name>A0ABP1JAH4_9EUKA</name>
<feature type="transmembrane region" description="Helical" evidence="7">
    <location>
        <begin position="319"/>
        <end position="342"/>
    </location>
</feature>
<dbReference type="PRINTS" id="PR01315">
    <property type="entry name" value="BATTENIN"/>
</dbReference>
<feature type="transmembrane region" description="Helical" evidence="7">
    <location>
        <begin position="126"/>
        <end position="148"/>
    </location>
</feature>
<protein>
    <submittedName>
        <fullName evidence="8">CLN3_protein</fullName>
    </submittedName>
</protein>
<feature type="transmembrane region" description="Helical" evidence="7">
    <location>
        <begin position="229"/>
        <end position="249"/>
    </location>
</feature>
<feature type="transmembrane region" description="Helical" evidence="7">
    <location>
        <begin position="91"/>
        <end position="114"/>
    </location>
</feature>
<keyword evidence="6 7" id="KW-0472">Membrane</keyword>
<proteinExistence type="inferred from homology"/>
<reference evidence="8 9" key="1">
    <citation type="submission" date="2024-07" db="EMBL/GenBank/DDBJ databases">
        <authorList>
            <person name="Akdeniz Z."/>
        </authorList>
    </citation>
    <scope>NUCLEOTIDE SEQUENCE [LARGE SCALE GENOMIC DNA]</scope>
</reference>
<evidence type="ECO:0000256" key="6">
    <source>
        <dbReference type="ARBA" id="ARBA00023136"/>
    </source>
</evidence>
<evidence type="ECO:0000256" key="3">
    <source>
        <dbReference type="ARBA" id="ARBA00022448"/>
    </source>
</evidence>
<gene>
    <name evidence="8" type="ORF">HINF_LOCUS34894</name>
</gene>
<dbReference type="EMBL" id="CAXDID020000125">
    <property type="protein sequence ID" value="CAL6033288.1"/>
    <property type="molecule type" value="Genomic_DNA"/>
</dbReference>
<accession>A0ABP1JAH4</accession>
<sequence length="387" mass="42975">MEPVINSICFLIFGFGSYFGFFLMLSAAKTMMQGVAATSTVLFCNIVPTIIVKIVLPIIQDQVSDLTCILLLVILLTVGQILASFSFNNVILGLTGVVLSSFGTGIGDVFFYSYSTRFSTKAVGHYQSGTGLASLGSALLYAFLVDVLNCNPKYVIYSFLALPFLLLQCFMISSEFHSPGQQQESNSNNKGYDIIGEQEPYTQEEQEVDDVKIEKVTLKQQFKALSKSTYMYVSILLAITGEYAINQTVNPVIEFPGTKWSGKYFTFSQVACNIGAFLGKSSLSFFKFPRLLMGIPVSVELVLFVLYSCQAVFYFVKWFWLLLCFGVLQGLIAGVVSAQSFYWISVEHKQTKKFALSMATLCSSIAVCIASILGFWYQDFLTANKRW</sequence>
<feature type="transmembrane region" description="Helical" evidence="7">
    <location>
        <begin position="354"/>
        <end position="377"/>
    </location>
</feature>
<feature type="transmembrane region" description="Helical" evidence="7">
    <location>
        <begin position="154"/>
        <end position="173"/>
    </location>
</feature>
<comment type="caution">
    <text evidence="8">The sequence shown here is derived from an EMBL/GenBank/DDBJ whole genome shotgun (WGS) entry which is preliminary data.</text>
</comment>
<keyword evidence="4 7" id="KW-0812">Transmembrane</keyword>
<dbReference type="Pfam" id="PF02487">
    <property type="entry name" value="CLN3"/>
    <property type="match status" value="1"/>
</dbReference>
<feature type="transmembrane region" description="Helical" evidence="7">
    <location>
        <begin position="291"/>
        <end position="313"/>
    </location>
</feature>
<comment type="similarity">
    <text evidence="2 7">Belongs to the battenin family.</text>
</comment>
<evidence type="ECO:0000313" key="8">
    <source>
        <dbReference type="EMBL" id="CAL6033288.1"/>
    </source>
</evidence>
<dbReference type="InterPro" id="IPR003492">
    <property type="entry name" value="Battenin_disease_Cln3"/>
</dbReference>
<evidence type="ECO:0000256" key="5">
    <source>
        <dbReference type="ARBA" id="ARBA00022989"/>
    </source>
</evidence>
<evidence type="ECO:0000256" key="2">
    <source>
        <dbReference type="ARBA" id="ARBA00007467"/>
    </source>
</evidence>
<keyword evidence="9" id="KW-1185">Reference proteome</keyword>
<dbReference type="PANTHER" id="PTHR10981:SF0">
    <property type="entry name" value="BATTENIN"/>
    <property type="match status" value="1"/>
</dbReference>
<evidence type="ECO:0000256" key="4">
    <source>
        <dbReference type="ARBA" id="ARBA00022692"/>
    </source>
</evidence>
<evidence type="ECO:0000256" key="7">
    <source>
        <dbReference type="RuleBase" id="RU361113"/>
    </source>
</evidence>